<dbReference type="InterPro" id="IPR008332">
    <property type="entry name" value="MethylG_MeTrfase_N"/>
</dbReference>
<evidence type="ECO:0000259" key="10">
    <source>
        <dbReference type="Pfam" id="PF01035"/>
    </source>
</evidence>
<dbReference type="Gene3D" id="1.10.10.10">
    <property type="entry name" value="Winged helix-like DNA-binding domain superfamily/Winged helix DNA-binding domain"/>
    <property type="match status" value="1"/>
</dbReference>
<dbReference type="NCBIfam" id="TIGR00589">
    <property type="entry name" value="ogt"/>
    <property type="match status" value="1"/>
</dbReference>
<accession>A0AB39HT88</accession>
<dbReference type="GO" id="GO:0005737">
    <property type="term" value="C:cytoplasm"/>
    <property type="evidence" value="ECO:0007669"/>
    <property type="project" value="UniProtKB-SubCell"/>
</dbReference>
<dbReference type="AlphaFoldDB" id="A0AB39HT88"/>
<feature type="active site" description="Nucleophile; methyl group acceptor" evidence="9">
    <location>
        <position position="142"/>
    </location>
</feature>
<dbReference type="PANTHER" id="PTHR10815:SF12">
    <property type="entry name" value="METHYLATED-DNA--PROTEIN-CYSTEINE METHYLTRANSFERASE, INDUCIBLE"/>
    <property type="match status" value="1"/>
</dbReference>
<dbReference type="GO" id="GO:0032259">
    <property type="term" value="P:methylation"/>
    <property type="evidence" value="ECO:0007669"/>
    <property type="project" value="UniProtKB-KW"/>
</dbReference>
<dbReference type="Pfam" id="PF01035">
    <property type="entry name" value="DNA_binding_1"/>
    <property type="match status" value="1"/>
</dbReference>
<dbReference type="SUPFAM" id="SSF53155">
    <property type="entry name" value="Methylated DNA-protein cysteine methyltransferase domain"/>
    <property type="match status" value="1"/>
</dbReference>
<organism evidence="12">
    <name type="scientific">Ornithinibacillus sp. 4-3</name>
    <dbReference type="NCBI Taxonomy" id="3231488"/>
    <lineage>
        <taxon>Bacteria</taxon>
        <taxon>Bacillati</taxon>
        <taxon>Bacillota</taxon>
        <taxon>Bacilli</taxon>
        <taxon>Bacillales</taxon>
        <taxon>Bacillaceae</taxon>
        <taxon>Ornithinibacillus</taxon>
    </lineage>
</organism>
<keyword evidence="4 9" id="KW-0489">Methyltransferase</keyword>
<keyword evidence="6 9" id="KW-0227">DNA damage</keyword>
<comment type="similarity">
    <text evidence="2 9">Belongs to the MGMT family.</text>
</comment>
<dbReference type="RefSeq" id="WP_368654256.1">
    <property type="nucleotide sequence ID" value="NZ_CP162599.1"/>
</dbReference>
<evidence type="ECO:0000256" key="8">
    <source>
        <dbReference type="ARBA" id="ARBA00049348"/>
    </source>
</evidence>
<dbReference type="EMBL" id="CP162599">
    <property type="protein sequence ID" value="XDK33578.1"/>
    <property type="molecule type" value="Genomic_DNA"/>
</dbReference>
<evidence type="ECO:0000256" key="6">
    <source>
        <dbReference type="ARBA" id="ARBA00022763"/>
    </source>
</evidence>
<evidence type="ECO:0000256" key="9">
    <source>
        <dbReference type="HAMAP-Rule" id="MF_00772"/>
    </source>
</evidence>
<evidence type="ECO:0000256" key="2">
    <source>
        <dbReference type="ARBA" id="ARBA00008711"/>
    </source>
</evidence>
<feature type="domain" description="Methylguanine DNA methyltransferase ribonuclease-like" evidence="11">
    <location>
        <begin position="9"/>
        <end position="87"/>
    </location>
</feature>
<dbReference type="GO" id="GO:0003908">
    <property type="term" value="F:methylated-DNA-[protein]-cysteine S-methyltransferase activity"/>
    <property type="evidence" value="ECO:0007669"/>
    <property type="project" value="UniProtKB-UniRule"/>
</dbReference>
<dbReference type="PROSITE" id="PS00374">
    <property type="entry name" value="MGMT"/>
    <property type="match status" value="1"/>
</dbReference>
<evidence type="ECO:0000256" key="4">
    <source>
        <dbReference type="ARBA" id="ARBA00022603"/>
    </source>
</evidence>
<dbReference type="InterPro" id="IPR014048">
    <property type="entry name" value="MethylDNA_cys_MeTrfase_DNA-bd"/>
</dbReference>
<dbReference type="GO" id="GO:0006307">
    <property type="term" value="P:DNA alkylation repair"/>
    <property type="evidence" value="ECO:0007669"/>
    <property type="project" value="UniProtKB-UniRule"/>
</dbReference>
<evidence type="ECO:0000256" key="7">
    <source>
        <dbReference type="ARBA" id="ARBA00023204"/>
    </source>
</evidence>
<dbReference type="Pfam" id="PF02870">
    <property type="entry name" value="Methyltransf_1N"/>
    <property type="match status" value="1"/>
</dbReference>
<evidence type="ECO:0000256" key="1">
    <source>
        <dbReference type="ARBA" id="ARBA00001286"/>
    </source>
</evidence>
<gene>
    <name evidence="12" type="ORF">AB4Y30_04250</name>
</gene>
<dbReference type="HAMAP" id="MF_00772">
    <property type="entry name" value="OGT"/>
    <property type="match status" value="1"/>
</dbReference>
<comment type="function">
    <text evidence="9">Involved in the cellular defense against the biological effects of O6-methylguanine (O6-MeG) and O4-methylthymine (O4-MeT) in DNA. Repairs the methylated nucleobase in DNA by stoichiometrically transferring the methyl group to a cysteine residue in the enzyme. This is a suicide reaction: the enzyme is irreversibly inactivated.</text>
</comment>
<proteinExistence type="inferred from homology"/>
<keyword evidence="3 9" id="KW-0963">Cytoplasm</keyword>
<keyword evidence="5 9" id="KW-0808">Transferase</keyword>
<dbReference type="CDD" id="cd06445">
    <property type="entry name" value="ATase"/>
    <property type="match status" value="1"/>
</dbReference>
<reference evidence="12" key="1">
    <citation type="submission" date="2024-07" db="EMBL/GenBank/DDBJ databases">
        <title>Halotolerant mesophilic bacterium Ornithinibacillus sp. 4-3, sp. nov., isolated from soil.</title>
        <authorList>
            <person name="Sidarenka A.V."/>
            <person name="Guliayeva D.E."/>
            <person name="Leanovich S.I."/>
            <person name="Hileuskaya K.S."/>
            <person name="Akhremchuk A.E."/>
            <person name="Sikolenko M.A."/>
            <person name="Valentovich L.N."/>
        </authorList>
    </citation>
    <scope>NUCLEOTIDE SEQUENCE</scope>
    <source>
        <strain evidence="12">4-3</strain>
    </source>
</reference>
<name>A0AB39HT88_9BACI</name>
<dbReference type="Gene3D" id="3.30.160.70">
    <property type="entry name" value="Methylated DNA-protein cysteine methyltransferase domain"/>
    <property type="match status" value="1"/>
</dbReference>
<dbReference type="EC" id="2.1.1.63" evidence="9"/>
<protein>
    <recommendedName>
        <fullName evidence="9">Methylated-DNA--protein-cysteine methyltransferase</fullName>
        <ecNumber evidence="9">2.1.1.63</ecNumber>
    </recommendedName>
    <alternativeName>
        <fullName evidence="9">6-O-methylguanine-DNA methyltransferase</fullName>
        <shortName evidence="9">MGMT</shortName>
    </alternativeName>
    <alternativeName>
        <fullName evidence="9">O-6-methylguanine-DNA-alkyltransferase</fullName>
    </alternativeName>
</protein>
<dbReference type="InterPro" id="IPR001497">
    <property type="entry name" value="MethylDNA_cys_MeTrfase_AS"/>
</dbReference>
<dbReference type="FunFam" id="1.10.10.10:FF:000214">
    <property type="entry name" value="Methylated-DNA--protein-cysteine methyltransferase"/>
    <property type="match status" value="1"/>
</dbReference>
<keyword evidence="7 9" id="KW-0234">DNA repair</keyword>
<evidence type="ECO:0000259" key="11">
    <source>
        <dbReference type="Pfam" id="PF02870"/>
    </source>
</evidence>
<sequence length="176" mass="19579">MKNKQNQFVYYGNINHKDWSIYIAATDKGLCFVGSQKEGINELRAWVDKNKSGATLTEDETKISPYAYQLKEYLDGKRKTFDITVDLNGTIFQETVWNELQNIPYGEIVSYSDLANKIGKPKAVRAVGAANGANPVMIVVPCHRVVAKNGNLTGFRGGLEMKKALLALEKSNEMGE</sequence>
<feature type="domain" description="Methylated-DNA-[protein]-cysteine S-methyltransferase DNA binding" evidence="10">
    <location>
        <begin position="92"/>
        <end position="170"/>
    </location>
</feature>
<dbReference type="PANTHER" id="PTHR10815">
    <property type="entry name" value="METHYLATED-DNA--PROTEIN-CYSTEINE METHYLTRANSFERASE"/>
    <property type="match status" value="1"/>
</dbReference>
<comment type="miscellaneous">
    <text evidence="9">This enzyme catalyzes only one turnover and therefore is not strictly catalytic. According to one definition, an enzyme is a biocatalyst that acts repeatedly and over many reaction cycles.</text>
</comment>
<evidence type="ECO:0000256" key="3">
    <source>
        <dbReference type="ARBA" id="ARBA00022490"/>
    </source>
</evidence>
<dbReference type="SUPFAM" id="SSF46767">
    <property type="entry name" value="Methylated DNA-protein cysteine methyltransferase, C-terminal domain"/>
    <property type="match status" value="1"/>
</dbReference>
<dbReference type="InterPro" id="IPR036631">
    <property type="entry name" value="MGMT_N_sf"/>
</dbReference>
<comment type="catalytic activity">
    <reaction evidence="1 9">
        <text>a 4-O-methyl-thymidine in DNA + L-cysteinyl-[protein] = a thymidine in DNA + S-methyl-L-cysteinyl-[protein]</text>
        <dbReference type="Rhea" id="RHEA:53428"/>
        <dbReference type="Rhea" id="RHEA-COMP:10131"/>
        <dbReference type="Rhea" id="RHEA-COMP:10132"/>
        <dbReference type="Rhea" id="RHEA-COMP:13555"/>
        <dbReference type="Rhea" id="RHEA-COMP:13556"/>
        <dbReference type="ChEBI" id="CHEBI:29950"/>
        <dbReference type="ChEBI" id="CHEBI:82612"/>
        <dbReference type="ChEBI" id="CHEBI:137386"/>
        <dbReference type="ChEBI" id="CHEBI:137387"/>
        <dbReference type="EC" id="2.1.1.63"/>
    </reaction>
</comment>
<dbReference type="InterPro" id="IPR036388">
    <property type="entry name" value="WH-like_DNA-bd_sf"/>
</dbReference>
<comment type="subcellular location">
    <subcellularLocation>
        <location evidence="9">Cytoplasm</location>
    </subcellularLocation>
</comment>
<evidence type="ECO:0000313" key="12">
    <source>
        <dbReference type="EMBL" id="XDK33578.1"/>
    </source>
</evidence>
<dbReference type="InterPro" id="IPR023546">
    <property type="entry name" value="MGMT"/>
</dbReference>
<evidence type="ECO:0000256" key="5">
    <source>
        <dbReference type="ARBA" id="ARBA00022679"/>
    </source>
</evidence>
<comment type="catalytic activity">
    <reaction evidence="8 9">
        <text>a 6-O-methyl-2'-deoxyguanosine in DNA + L-cysteinyl-[protein] = S-methyl-L-cysteinyl-[protein] + a 2'-deoxyguanosine in DNA</text>
        <dbReference type="Rhea" id="RHEA:24000"/>
        <dbReference type="Rhea" id="RHEA-COMP:10131"/>
        <dbReference type="Rhea" id="RHEA-COMP:10132"/>
        <dbReference type="Rhea" id="RHEA-COMP:11367"/>
        <dbReference type="Rhea" id="RHEA-COMP:11368"/>
        <dbReference type="ChEBI" id="CHEBI:29950"/>
        <dbReference type="ChEBI" id="CHEBI:82612"/>
        <dbReference type="ChEBI" id="CHEBI:85445"/>
        <dbReference type="ChEBI" id="CHEBI:85448"/>
        <dbReference type="EC" id="2.1.1.63"/>
    </reaction>
</comment>
<dbReference type="InterPro" id="IPR036217">
    <property type="entry name" value="MethylDNA_cys_MeTrfase_DNAb"/>
</dbReference>